<dbReference type="InterPro" id="IPR029069">
    <property type="entry name" value="HotDog_dom_sf"/>
</dbReference>
<dbReference type="STRING" id="463025.BAU08_10280"/>
<protein>
    <submittedName>
        <fullName evidence="4">AMP-binding protein</fullName>
    </submittedName>
</protein>
<dbReference type="PROSITE" id="PS00455">
    <property type="entry name" value="AMP_BINDING"/>
    <property type="match status" value="1"/>
</dbReference>
<dbReference type="InterPro" id="IPR000873">
    <property type="entry name" value="AMP-dep_synth/lig_dom"/>
</dbReference>
<gene>
    <name evidence="4" type="ORF">BAU08_10280</name>
</gene>
<dbReference type="PANTHER" id="PTHR43767">
    <property type="entry name" value="LONG-CHAIN-FATTY-ACID--COA LIGASE"/>
    <property type="match status" value="1"/>
</dbReference>
<accession>A0A193FVK4</accession>
<dbReference type="InterPro" id="IPR042099">
    <property type="entry name" value="ANL_N_sf"/>
</dbReference>
<dbReference type="Pfam" id="PF00501">
    <property type="entry name" value="AMP-binding"/>
    <property type="match status" value="1"/>
</dbReference>
<dbReference type="PANTHER" id="PTHR43767:SF8">
    <property type="entry name" value="LONG-CHAIN-FATTY-ACID--COA LIGASE"/>
    <property type="match status" value="1"/>
</dbReference>
<reference evidence="4 5" key="1">
    <citation type="submission" date="2016-06" db="EMBL/GenBank/DDBJ databases">
        <title>Complete genome sequences of Bordetella bronchialis and Bordetella flabilis.</title>
        <authorList>
            <person name="LiPuma J.J."/>
            <person name="Spilker T."/>
        </authorList>
    </citation>
    <scope>NUCLEOTIDE SEQUENCE [LARGE SCALE GENOMIC DNA]</scope>
    <source>
        <strain evidence="4 5">AU17976</strain>
    </source>
</reference>
<dbReference type="SUPFAM" id="SSF54637">
    <property type="entry name" value="Thioesterase/thiol ester dehydrase-isomerase"/>
    <property type="match status" value="1"/>
</dbReference>
<organism evidence="4 5">
    <name type="scientific">Bordetella bronchialis</name>
    <dbReference type="NCBI Taxonomy" id="463025"/>
    <lineage>
        <taxon>Bacteria</taxon>
        <taxon>Pseudomonadati</taxon>
        <taxon>Pseudomonadota</taxon>
        <taxon>Betaproteobacteria</taxon>
        <taxon>Burkholderiales</taxon>
        <taxon>Alcaligenaceae</taxon>
        <taxon>Bordetella</taxon>
    </lineage>
</organism>
<dbReference type="InterPro" id="IPR054545">
    <property type="entry name" value="ApeI-like"/>
</dbReference>
<dbReference type="RefSeq" id="WP_066669212.1">
    <property type="nucleotide sequence ID" value="NZ_CP016171.1"/>
</dbReference>
<dbReference type="GO" id="GO:0016874">
    <property type="term" value="F:ligase activity"/>
    <property type="evidence" value="ECO:0007669"/>
    <property type="project" value="UniProtKB-KW"/>
</dbReference>
<dbReference type="InterPro" id="IPR020845">
    <property type="entry name" value="AMP-binding_CS"/>
</dbReference>
<name>A0A193FVK4_9BORD</name>
<evidence type="ECO:0000259" key="2">
    <source>
        <dbReference type="Pfam" id="PF00501"/>
    </source>
</evidence>
<keyword evidence="1" id="KW-0436">Ligase</keyword>
<dbReference type="Proteomes" id="UP000092213">
    <property type="component" value="Chromosome"/>
</dbReference>
<proteinExistence type="predicted"/>
<feature type="domain" description="AMP-dependent synthetase/ligase" evidence="2">
    <location>
        <begin position="27"/>
        <end position="296"/>
    </location>
</feature>
<dbReference type="EMBL" id="CP016171">
    <property type="protein sequence ID" value="ANN71670.1"/>
    <property type="molecule type" value="Genomic_DNA"/>
</dbReference>
<evidence type="ECO:0000256" key="1">
    <source>
        <dbReference type="ARBA" id="ARBA00022598"/>
    </source>
</evidence>
<dbReference type="Gene3D" id="3.40.50.12780">
    <property type="entry name" value="N-terminal domain of ligase-like"/>
    <property type="match status" value="1"/>
</dbReference>
<dbReference type="Gene3D" id="3.30.300.30">
    <property type="match status" value="1"/>
</dbReference>
<evidence type="ECO:0000259" key="3">
    <source>
        <dbReference type="Pfam" id="PF22818"/>
    </source>
</evidence>
<dbReference type="Gene3D" id="3.10.129.10">
    <property type="entry name" value="Hotdog Thioesterase"/>
    <property type="match status" value="1"/>
</dbReference>
<dbReference type="InterPro" id="IPR045851">
    <property type="entry name" value="AMP-bd_C_sf"/>
</dbReference>
<sequence length="576" mass="61913">MAWMDLAQLLAGGQRDANYAHEPGLPHEEFARRALSVAGALHARGVREAGLWFEDAALLAVALFACWRAGVVAVLPGDARPASCQAIDPRVGLWLTDQPALPVPAARRHALDTLDGQAAALSPCVLDPRDGGIVLCTSGSSGQPKQIRKQWAQLIAEIAAFEQVWAWSDRPACVLGSVSAQHMYGLPFRVLWPLAAGRAIGRGQLAFPEALQQASLAHGPCVWIASPALLKRLGTQLDWPALARGIEQIFSAGGPLPAEVSDMLAARLGRRPTEIYGSSETGAVAWRRGGDAWQPLPGVTAGIEDGALWVRSGWVDGGDRYLTADAATMDGAGFRLQGRLDRIVKLEEKRIALPALEECLMRHPHVREARLGVAGTPRLTALVALTPGGIHALRNRGRKAVIEALRAHMAAAVEPLGVPRHWRLMRELPWNAQGKLPQDSFAAAAARPRAPVASMQSATAAADGVRELRLSMEVPLDLVHFSGHFADTPVVPGVAQIEWAMDLARRHLDADLGFHGMEALKFQRLARPGDPLDLTLTWHPRRAKLYFEFKSAGQPCSSGRILTAAMQPAAMPGRAP</sequence>
<evidence type="ECO:0000313" key="5">
    <source>
        <dbReference type="Proteomes" id="UP000092213"/>
    </source>
</evidence>
<dbReference type="SUPFAM" id="SSF56801">
    <property type="entry name" value="Acetyl-CoA synthetase-like"/>
    <property type="match status" value="1"/>
</dbReference>
<dbReference type="AlphaFoldDB" id="A0A193FVK4"/>
<dbReference type="InterPro" id="IPR050237">
    <property type="entry name" value="ATP-dep_AMP-bd_enzyme"/>
</dbReference>
<feature type="domain" description="ApeI dehydratase-like" evidence="3">
    <location>
        <begin position="467"/>
        <end position="560"/>
    </location>
</feature>
<dbReference type="Pfam" id="PF22818">
    <property type="entry name" value="ApeI-like"/>
    <property type="match status" value="1"/>
</dbReference>
<evidence type="ECO:0000313" key="4">
    <source>
        <dbReference type="EMBL" id="ANN71670.1"/>
    </source>
</evidence>